<reference evidence="2 3" key="1">
    <citation type="submission" date="2020-07" db="EMBL/GenBank/DDBJ databases">
        <authorList>
            <person name="Feng X."/>
        </authorList>
    </citation>
    <scope>NUCLEOTIDE SEQUENCE [LARGE SCALE GENOMIC DNA]</scope>
    <source>
        <strain evidence="2 3">JCM31066</strain>
    </source>
</reference>
<dbReference type="InterPro" id="IPR000421">
    <property type="entry name" value="FA58C"/>
</dbReference>
<dbReference type="Gene3D" id="2.60.120.260">
    <property type="entry name" value="Galactose-binding domain-like"/>
    <property type="match status" value="1"/>
</dbReference>
<evidence type="ECO:0000313" key="3">
    <source>
        <dbReference type="Proteomes" id="UP000546464"/>
    </source>
</evidence>
<feature type="domain" description="F5/8 type C" evidence="1">
    <location>
        <begin position="1212"/>
        <end position="1289"/>
    </location>
</feature>
<dbReference type="RefSeq" id="WP_185674157.1">
    <property type="nucleotide sequence ID" value="NZ_JACHVB010000012.1"/>
</dbReference>
<protein>
    <recommendedName>
        <fullName evidence="1">F5/8 type C domain-containing protein</fullName>
    </recommendedName>
</protein>
<sequence>MPLLRVAVIALMGLGWYEGAYAAESLEVRKTGDGQVQVVIVAPKADAIHTRVMLDTDESRATGFGDEGADLMIEGATLYAYPKGATGWNWDSLGPVPNAVEGGRLVYTLALPEQPRILRLFVESFNDNWEVTDRFPAEGAVSVDTSRLGSVPQVSGSASLSGNLYRTPTGGLAVAVLGQGLDPNRLRAFINTDGNASTGLAPAGADYMIEGLTLYKHTGSGTGWDWTPLGQLTPDIREAGVLYQIEAVDYGDVIEYRIEKTDTNWEVIDRYPGTGMKKTKRSELKEYSYQGPDRQVGPKNYSLDELMAFAPSSLNAGFDRLMDGLDWTSAPLAAPAWKAKGFDEALPLVFTLQDAQTGATVALTPASQSVSGEWTRWAGEAGGVHWSVFSRLDENADMDIYTRLKSSGERLLRLGVGVKIPAADWVWHDDVEYREPVSSGRAEYAHTGASPYGMDGAVSKYPLGVISADDRALVLETDLSEPVVFKISARPAQGVFGIHYDVALTPLTLKFPNEAVTHLTLRARDVPEQQAFRQALGELYTRNPALFERRPAEVGLWMPFTDISKIRDPQDFGFAYYEKGGAIGADVDFCHDNGVLTLVYTEPWLYWLPMPQGMERTPQTALALMKRLAAGGTGKAAEFASGGLLGAARSPEGDIVMTFQDVPWNSGGRMEVSTDPELPTAPGASVNRAMAEFAFMREQMDHEKVDGIYLDSLSAMFIMDYNPEALAVADYPATFTADVLKPGLATPIAAYEFIAALAGYAESKGKYLMGNFPCWNFPFFMPLIDIPGEETHWFSKGRYERMSDRDLNYRRAMSGQKAWGFLMNGEYDHFEPQFARSYFEDCLFWAFQPSLFSHDAANDPYWENAEWYERDRPWFQRYMPWIQRLAAVGWQPTGIASTSEPEIQVEHFYGEGEPVIFITARNSGASTVSSYLDVQLPRDSGEWLWTNPLDGEAGWLFTDAGGAGTVPVMLEPGQVRVFALVPGGDIAAEIGFLENWRDGEGDAARLISKLRSLQKEQKAGLLVGLEASPPLLRGVENELWLEMKNASASQIEVTALALKLADGGALNLSKTPLTISAGNSSGMTVVVPADFECSDFVLEATFTVNGSSTPHTLSQPFAWTLRDPASVVLLDKRILSVQEEASIPLRVRNLLDEPAQLLIEWSGDYGKGQSDISLAAKEERKVYLPVVSNGKPQGSVSLRAQTRGLDVFMAEVEVTFLGKQASVVRDSSVSVSTSGDFPGYSAQVLRDGVTAAAEGMAFNEAAWASEDAPGERWVRFDFSAPREVSEVKIYWNREGGVIYTSQSGIIEGVRPDGSVYELTSYSPEPESEVTTVSFDPASLVGLVVRQPARQGPSARPDILWLNEVEVR</sequence>
<proteinExistence type="predicted"/>
<accession>A0A842HA31</accession>
<evidence type="ECO:0000259" key="1">
    <source>
        <dbReference type="PROSITE" id="PS50022"/>
    </source>
</evidence>
<dbReference type="Proteomes" id="UP000546464">
    <property type="component" value="Unassembled WGS sequence"/>
</dbReference>
<organism evidence="2 3">
    <name type="scientific">Ruficoccus amylovorans</name>
    <dbReference type="NCBI Taxonomy" id="1804625"/>
    <lineage>
        <taxon>Bacteria</taxon>
        <taxon>Pseudomonadati</taxon>
        <taxon>Verrucomicrobiota</taxon>
        <taxon>Opitutia</taxon>
        <taxon>Puniceicoccales</taxon>
        <taxon>Cerasicoccaceae</taxon>
        <taxon>Ruficoccus</taxon>
    </lineage>
</organism>
<evidence type="ECO:0000313" key="2">
    <source>
        <dbReference type="EMBL" id="MBC2593165.1"/>
    </source>
</evidence>
<comment type="caution">
    <text evidence="2">The sequence shown here is derived from an EMBL/GenBank/DDBJ whole genome shotgun (WGS) entry which is preliminary data.</text>
</comment>
<gene>
    <name evidence="2" type="ORF">H5P28_02720</name>
</gene>
<dbReference type="PROSITE" id="PS50022">
    <property type="entry name" value="FA58C_3"/>
    <property type="match status" value="1"/>
</dbReference>
<dbReference type="EMBL" id="JACHVB010000012">
    <property type="protein sequence ID" value="MBC2593165.1"/>
    <property type="molecule type" value="Genomic_DNA"/>
</dbReference>
<name>A0A842HA31_9BACT</name>
<keyword evidence="3" id="KW-1185">Reference proteome</keyword>